<proteinExistence type="predicted"/>
<keyword evidence="2" id="KW-1185">Reference proteome</keyword>
<dbReference type="AlphaFoldDB" id="A0A672HPI8"/>
<evidence type="ECO:0000313" key="1">
    <source>
        <dbReference type="Ensembl" id="ENSSFAP00005031178.1"/>
    </source>
</evidence>
<name>A0A672HPI8_SALFA</name>
<reference evidence="1" key="1">
    <citation type="submission" date="2019-06" db="EMBL/GenBank/DDBJ databases">
        <authorList>
            <consortium name="Wellcome Sanger Institute Data Sharing"/>
        </authorList>
    </citation>
    <scope>NUCLEOTIDE SEQUENCE [LARGE SCALE GENOMIC DNA]</scope>
</reference>
<organism evidence="1 2">
    <name type="scientific">Salarias fasciatus</name>
    <name type="common">Jewelled blenny</name>
    <name type="synonym">Blennius fasciatus</name>
    <dbReference type="NCBI Taxonomy" id="181472"/>
    <lineage>
        <taxon>Eukaryota</taxon>
        <taxon>Metazoa</taxon>
        <taxon>Chordata</taxon>
        <taxon>Craniata</taxon>
        <taxon>Vertebrata</taxon>
        <taxon>Euteleostomi</taxon>
        <taxon>Actinopterygii</taxon>
        <taxon>Neopterygii</taxon>
        <taxon>Teleostei</taxon>
        <taxon>Neoteleostei</taxon>
        <taxon>Acanthomorphata</taxon>
        <taxon>Ovalentaria</taxon>
        <taxon>Blenniimorphae</taxon>
        <taxon>Blenniiformes</taxon>
        <taxon>Blennioidei</taxon>
        <taxon>Blenniidae</taxon>
        <taxon>Salariinae</taxon>
        <taxon>Salarias</taxon>
    </lineage>
</organism>
<reference evidence="1" key="3">
    <citation type="submission" date="2025-09" db="UniProtKB">
        <authorList>
            <consortium name="Ensembl"/>
        </authorList>
    </citation>
    <scope>IDENTIFICATION</scope>
</reference>
<dbReference type="Ensembl" id="ENSSFAT00005032307.1">
    <property type="protein sequence ID" value="ENSSFAP00005031178.1"/>
    <property type="gene ID" value="ENSSFAG00005015829.1"/>
</dbReference>
<dbReference type="FunCoup" id="A0A672HPI8">
    <property type="interactions" value="1"/>
</dbReference>
<dbReference type="InParanoid" id="A0A672HPI8"/>
<sequence length="116" mass="12989">MFFRIPRLTPGYIRYLQTQAAQTVLQSREGLVMPRVAALLGLMGVGMSGYSSRQLTLHYKPATHLIFFSTCDVMRISPIQLAFAEQPVRSSRNTSEASSTQRISLPDLTLILELTE</sequence>
<reference evidence="1" key="2">
    <citation type="submission" date="2025-08" db="UniProtKB">
        <authorList>
            <consortium name="Ensembl"/>
        </authorList>
    </citation>
    <scope>IDENTIFICATION</scope>
</reference>
<dbReference type="Proteomes" id="UP000472267">
    <property type="component" value="Chromosome 15"/>
</dbReference>
<protein>
    <submittedName>
        <fullName evidence="1">Uncharacterized protein</fullName>
    </submittedName>
</protein>
<accession>A0A672HPI8</accession>
<evidence type="ECO:0000313" key="2">
    <source>
        <dbReference type="Proteomes" id="UP000472267"/>
    </source>
</evidence>